<feature type="repeat" description="ANK" evidence="3">
    <location>
        <begin position="442"/>
        <end position="474"/>
    </location>
</feature>
<protein>
    <submittedName>
        <fullName evidence="4">Uncharacterized protein</fullName>
    </submittedName>
</protein>
<feature type="repeat" description="ANK" evidence="3">
    <location>
        <begin position="162"/>
        <end position="183"/>
    </location>
</feature>
<feature type="repeat" description="ANK" evidence="3">
    <location>
        <begin position="266"/>
        <end position="305"/>
    </location>
</feature>
<dbReference type="PRINTS" id="PR01415">
    <property type="entry name" value="ANKYRIN"/>
</dbReference>
<feature type="repeat" description="ANK" evidence="3">
    <location>
        <begin position="129"/>
        <end position="161"/>
    </location>
</feature>
<proteinExistence type="predicted"/>
<feature type="repeat" description="ANK" evidence="3">
    <location>
        <begin position="409"/>
        <end position="441"/>
    </location>
</feature>
<dbReference type="OrthoDB" id="7837736at2"/>
<evidence type="ECO:0000256" key="1">
    <source>
        <dbReference type="ARBA" id="ARBA00022737"/>
    </source>
</evidence>
<feature type="repeat" description="ANK" evidence="3">
    <location>
        <begin position="30"/>
        <end position="62"/>
    </location>
</feature>
<dbReference type="KEGG" id="ptc:phytr_12610"/>
<feature type="repeat" description="ANK" evidence="3">
    <location>
        <begin position="1"/>
        <end position="30"/>
    </location>
</feature>
<dbReference type="PANTHER" id="PTHR24173">
    <property type="entry name" value="ANKYRIN REPEAT CONTAINING"/>
    <property type="match status" value="1"/>
</dbReference>
<accession>A0A2P1PAB2</accession>
<keyword evidence="5" id="KW-1185">Reference proteome</keyword>
<dbReference type="InterPro" id="IPR036770">
    <property type="entry name" value="Ankyrin_rpt-contain_sf"/>
</dbReference>
<evidence type="ECO:0000313" key="4">
    <source>
        <dbReference type="EMBL" id="AVP88185.1"/>
    </source>
</evidence>
<name>A0A2P1PAB2_9RICK</name>
<sequence>MALSLAAKYGCCELIAELVTKGADANFPNNSQTPLHLAAKEGCIKTIEALLEARAKVDVENDRLQTPLHLAAENGQVEAIEVLVKSKAKVNAMDNNRQRPLHLAAENGKIDAVKALIKGGAKIGSLEYNGNTALHFAAKGGYTDIINLLIEKHPKINLGNKEEKTALHLAAENGHLEAVNALIGIKVVNLNSRDNMSRTPLHLAAGGGSLDVFKALISAEEIELNPIDDSGMIPLHMAAEGPLNKTDIIKLLVDKTPQIINAVDNKDRTALHLAADRTALNDEDTEGQSVKYLIEAGAQVNLKDKLGNTPLHYASERHIAAVQILLSNNPDINDKNEDSYTPLFIAAKSKNVNIVQALIDKGADVNIPDRYLQNPLHLCSNGDYYESDKDKIVEMLLKAKADPNVKHDEGYTPLHMAASVGNNTVVKMLIQRGAQIDAKNSNSETPLYIAVKDKKLSTTKILLERDANPDITKVNQNTLEKKTALEVAIEVSDFNAARLIIVAGAKITPDAFCNLSIDQVSNKDFYNPLETLCSMIRLLHTSFELSNFDKAAQNVSQLKEHMSHEIEYVLERVRKKIQEYIIINDDNQYEPVNIVKYSPQKYSDHKLATQIIMSLKELKEYIRNEQGPDQSLYDLYKRLIDQFDEEIRGINKIAEITSPFQYLKHQSEEEGEDEDALSDGPISNIVSFLNIGNVADLFQASPQNPFAIFTKNAFIAYKNNTMVPQAEMMKSDSNISDDATKLAGGGAAEIDDSIT</sequence>
<feature type="repeat" description="ANK" evidence="3">
    <location>
        <begin position="196"/>
        <end position="218"/>
    </location>
</feature>
<dbReference type="SMART" id="SM00248">
    <property type="entry name" value="ANK"/>
    <property type="match status" value="15"/>
</dbReference>
<evidence type="ECO:0000256" key="3">
    <source>
        <dbReference type="PROSITE-ProRule" id="PRU00023"/>
    </source>
</evidence>
<reference evidence="4 5" key="1">
    <citation type="submission" date="2018-03" db="EMBL/GenBank/DDBJ databases">
        <title>A gene transfer event suggests a long-term partnership between eustigmatophyte algae and a novel lineage of endosymbiotic bacteria.</title>
        <authorList>
            <person name="Yurchenko T."/>
            <person name="Sevcikova T."/>
            <person name="Pribyl P."/>
            <person name="El Karkouri K."/>
            <person name="Klimes V."/>
            <person name="Amaral R."/>
            <person name="Zbrankova V."/>
            <person name="Kim E."/>
            <person name="Raoult D."/>
            <person name="Santos L.M.A."/>
            <person name="Elias M."/>
        </authorList>
    </citation>
    <scope>NUCLEOTIDE SEQUENCE [LARGE SCALE GENOMIC DNA]</scope>
    <source>
        <strain evidence="4">CCALA 838</strain>
    </source>
</reference>
<dbReference type="GO" id="GO:0006511">
    <property type="term" value="P:ubiquitin-dependent protein catabolic process"/>
    <property type="evidence" value="ECO:0007669"/>
    <property type="project" value="TreeGrafter"/>
</dbReference>
<dbReference type="EMBL" id="CP027845">
    <property type="protein sequence ID" value="AVP88185.1"/>
    <property type="molecule type" value="Genomic_DNA"/>
</dbReference>
<keyword evidence="2 3" id="KW-0040">ANK repeat</keyword>
<dbReference type="AlphaFoldDB" id="A0A2P1PAB2"/>
<dbReference type="GO" id="GO:0000151">
    <property type="term" value="C:ubiquitin ligase complex"/>
    <property type="evidence" value="ECO:0007669"/>
    <property type="project" value="TreeGrafter"/>
</dbReference>
<organism evidence="4 5">
    <name type="scientific">Candidatus Phycorickettsia trachydisci</name>
    <dbReference type="NCBI Taxonomy" id="2115978"/>
    <lineage>
        <taxon>Bacteria</taxon>
        <taxon>Pseudomonadati</taxon>
        <taxon>Pseudomonadota</taxon>
        <taxon>Alphaproteobacteria</taxon>
        <taxon>Rickettsiales</taxon>
        <taxon>Rickettsiaceae</taxon>
        <taxon>Candidatus Phycorickettsia</taxon>
    </lineage>
</organism>
<dbReference type="Pfam" id="PF13637">
    <property type="entry name" value="Ank_4"/>
    <property type="match status" value="1"/>
</dbReference>
<dbReference type="Gene3D" id="1.25.40.20">
    <property type="entry name" value="Ankyrin repeat-containing domain"/>
    <property type="match status" value="6"/>
</dbReference>
<dbReference type="Pfam" id="PF12796">
    <property type="entry name" value="Ank_2"/>
    <property type="match status" value="4"/>
</dbReference>
<dbReference type="Proteomes" id="UP000241762">
    <property type="component" value="Chromosome"/>
</dbReference>
<dbReference type="PROSITE" id="PS50297">
    <property type="entry name" value="ANK_REP_REGION"/>
    <property type="match status" value="10"/>
</dbReference>
<feature type="repeat" description="ANK" evidence="3">
    <location>
        <begin position="338"/>
        <end position="370"/>
    </location>
</feature>
<dbReference type="InterPro" id="IPR002110">
    <property type="entry name" value="Ankyrin_rpt"/>
</dbReference>
<dbReference type="PROSITE" id="PS50088">
    <property type="entry name" value="ANK_REPEAT"/>
    <property type="match status" value="11"/>
</dbReference>
<keyword evidence="1" id="KW-0677">Repeat</keyword>
<evidence type="ECO:0000313" key="5">
    <source>
        <dbReference type="Proteomes" id="UP000241762"/>
    </source>
</evidence>
<feature type="repeat" description="ANK" evidence="3">
    <location>
        <begin position="96"/>
        <end position="128"/>
    </location>
</feature>
<dbReference type="SUPFAM" id="SSF48403">
    <property type="entry name" value="Ankyrin repeat"/>
    <property type="match status" value="2"/>
</dbReference>
<gene>
    <name evidence="4" type="ORF">phytr_12610</name>
</gene>
<feature type="repeat" description="ANK" evidence="3">
    <location>
        <begin position="63"/>
        <end position="95"/>
    </location>
</feature>
<dbReference type="PANTHER" id="PTHR24173:SF74">
    <property type="entry name" value="ANKYRIN REPEAT DOMAIN-CONTAINING PROTEIN 16"/>
    <property type="match status" value="1"/>
</dbReference>
<evidence type="ECO:0000256" key="2">
    <source>
        <dbReference type="ARBA" id="ARBA00023043"/>
    </source>
</evidence>